<protein>
    <submittedName>
        <fullName evidence="6">Phospholipid/glycerol acyltransferase</fullName>
    </submittedName>
</protein>
<dbReference type="GO" id="GO:0003841">
    <property type="term" value="F:1-acylglycerol-3-phosphate O-acyltransferase activity"/>
    <property type="evidence" value="ECO:0007669"/>
    <property type="project" value="TreeGrafter"/>
</dbReference>
<name>A0A0F6TR25_9GAMM</name>
<evidence type="ECO:0000313" key="6">
    <source>
        <dbReference type="EMBL" id="AKE52185.1"/>
    </source>
</evidence>
<dbReference type="KEGG" id="kge:TQ33_1227"/>
<keyword evidence="4" id="KW-1133">Transmembrane helix</keyword>
<keyword evidence="4" id="KW-0812">Transmembrane</keyword>
<keyword evidence="3 6" id="KW-0012">Acyltransferase</keyword>
<evidence type="ECO:0000313" key="7">
    <source>
        <dbReference type="Proteomes" id="UP000034071"/>
    </source>
</evidence>
<dbReference type="InterPro" id="IPR002123">
    <property type="entry name" value="Plipid/glycerol_acylTrfase"/>
</dbReference>
<feature type="transmembrane region" description="Helical" evidence="4">
    <location>
        <begin position="6"/>
        <end position="28"/>
    </location>
</feature>
<dbReference type="STRING" id="914150.TQ33_1227"/>
<dbReference type="PATRIC" id="fig|914150.5.peg.1244"/>
<evidence type="ECO:0000256" key="4">
    <source>
        <dbReference type="SAM" id="Phobius"/>
    </source>
</evidence>
<dbReference type="SUPFAM" id="SSF69593">
    <property type="entry name" value="Glycerol-3-phosphate (1)-acyltransferase"/>
    <property type="match status" value="1"/>
</dbReference>
<sequence length="244" mass="27757">MTDWLQTNMALLIWLAVAFIAVWLTYYLKVKARKYNHVDWGSKKLNFIDGLCRAYCVKFHRLRLEKFDLPKSGGAILISNHVSGVDPLLLIAACDRPIRFMIAKEEYERFGLHWIFKGAGCIPVDRTGRADIAFRQAKRALDKGDIVALFPHGKIHLDDVEPYRVKAGIKRLAELTKKTIVVARITGVRGQGSVFKPLFLRSHTKVARFPNIPYQYFESPEALQELGELLLGHRAQLTQLPSAD</sequence>
<dbReference type="EMBL" id="CP010975">
    <property type="protein sequence ID" value="AKE52185.1"/>
    <property type="molecule type" value="Genomic_DNA"/>
</dbReference>
<dbReference type="CDD" id="cd07989">
    <property type="entry name" value="LPLAT_AGPAT-like"/>
    <property type="match status" value="1"/>
</dbReference>
<organism evidence="6 7">
    <name type="scientific">Kangiella geojedonensis</name>
    <dbReference type="NCBI Taxonomy" id="914150"/>
    <lineage>
        <taxon>Bacteria</taxon>
        <taxon>Pseudomonadati</taxon>
        <taxon>Pseudomonadota</taxon>
        <taxon>Gammaproteobacteria</taxon>
        <taxon>Kangiellales</taxon>
        <taxon>Kangiellaceae</taxon>
        <taxon>Kangiella</taxon>
    </lineage>
</organism>
<keyword evidence="2 6" id="KW-0808">Transferase</keyword>
<dbReference type="RefSeq" id="WP_228640045.1">
    <property type="nucleotide sequence ID" value="NZ_CP010975.1"/>
</dbReference>
<evidence type="ECO:0000256" key="3">
    <source>
        <dbReference type="ARBA" id="ARBA00023315"/>
    </source>
</evidence>
<dbReference type="GO" id="GO:0006654">
    <property type="term" value="P:phosphatidic acid biosynthetic process"/>
    <property type="evidence" value="ECO:0007669"/>
    <property type="project" value="TreeGrafter"/>
</dbReference>
<dbReference type="PANTHER" id="PTHR10434:SF11">
    <property type="entry name" value="1-ACYL-SN-GLYCEROL-3-PHOSPHATE ACYLTRANSFERASE"/>
    <property type="match status" value="1"/>
</dbReference>
<evidence type="ECO:0000256" key="1">
    <source>
        <dbReference type="ARBA" id="ARBA00005189"/>
    </source>
</evidence>
<accession>A0A0F6TR25</accession>
<dbReference type="Proteomes" id="UP000034071">
    <property type="component" value="Chromosome"/>
</dbReference>
<feature type="domain" description="Phospholipid/glycerol acyltransferase" evidence="5">
    <location>
        <begin position="75"/>
        <end position="188"/>
    </location>
</feature>
<dbReference type="PANTHER" id="PTHR10434">
    <property type="entry name" value="1-ACYL-SN-GLYCEROL-3-PHOSPHATE ACYLTRANSFERASE"/>
    <property type="match status" value="1"/>
</dbReference>
<evidence type="ECO:0000256" key="2">
    <source>
        <dbReference type="ARBA" id="ARBA00022679"/>
    </source>
</evidence>
<keyword evidence="7" id="KW-1185">Reference proteome</keyword>
<dbReference type="AlphaFoldDB" id="A0A0F6TR25"/>
<reference evidence="6 7" key="1">
    <citation type="submission" date="2015-02" db="EMBL/GenBank/DDBJ databases">
        <title>Complete genome sequence of Kangiella geojedonensis strain YCS-5T.</title>
        <authorList>
            <person name="Kim K.M."/>
        </authorList>
    </citation>
    <scope>NUCLEOTIDE SEQUENCE [LARGE SCALE GENOMIC DNA]</scope>
    <source>
        <strain evidence="6 7">YCS-5</strain>
    </source>
</reference>
<gene>
    <name evidence="6" type="ORF">TQ33_1227</name>
</gene>
<proteinExistence type="predicted"/>
<dbReference type="SMART" id="SM00563">
    <property type="entry name" value="PlsC"/>
    <property type="match status" value="1"/>
</dbReference>
<dbReference type="Pfam" id="PF01553">
    <property type="entry name" value="Acyltransferase"/>
    <property type="match status" value="1"/>
</dbReference>
<evidence type="ECO:0000259" key="5">
    <source>
        <dbReference type="SMART" id="SM00563"/>
    </source>
</evidence>
<keyword evidence="4" id="KW-0472">Membrane</keyword>
<dbReference type="HOGENOM" id="CLU_027938_4_5_6"/>
<comment type="pathway">
    <text evidence="1">Lipid metabolism.</text>
</comment>